<dbReference type="AlphaFoldDB" id="A0A4R7FJ56"/>
<dbReference type="EMBL" id="SOAM01000003">
    <property type="protein sequence ID" value="TDS75686.1"/>
    <property type="molecule type" value="Genomic_DNA"/>
</dbReference>
<accession>A0A4R7FJ56</accession>
<keyword evidence="1" id="KW-1133">Transmembrane helix</keyword>
<reference evidence="2 3" key="1">
    <citation type="submission" date="2019-03" db="EMBL/GenBank/DDBJ databases">
        <title>Genomic Encyclopedia of Archaeal and Bacterial Type Strains, Phase II (KMG-II): from individual species to whole genera.</title>
        <authorList>
            <person name="Goeker M."/>
        </authorList>
    </citation>
    <scope>NUCLEOTIDE SEQUENCE [LARGE SCALE GENOMIC DNA]</scope>
    <source>
        <strain evidence="2 3">DSM 24782</strain>
    </source>
</reference>
<evidence type="ECO:0000313" key="3">
    <source>
        <dbReference type="Proteomes" id="UP000295344"/>
    </source>
</evidence>
<dbReference type="RefSeq" id="WP_133766950.1">
    <property type="nucleotide sequence ID" value="NZ_BAAARP010000005.1"/>
</dbReference>
<name>A0A4R7FJ56_9MICO</name>
<comment type="caution">
    <text evidence="2">The sequence shown here is derived from an EMBL/GenBank/DDBJ whole genome shotgun (WGS) entry which is preliminary data.</text>
</comment>
<gene>
    <name evidence="2" type="ORF">CLV52_2793</name>
</gene>
<dbReference type="Proteomes" id="UP000295344">
    <property type="component" value="Unassembled WGS sequence"/>
</dbReference>
<organism evidence="2 3">
    <name type="scientific">Amnibacterium kyonggiense</name>
    <dbReference type="NCBI Taxonomy" id="595671"/>
    <lineage>
        <taxon>Bacteria</taxon>
        <taxon>Bacillati</taxon>
        <taxon>Actinomycetota</taxon>
        <taxon>Actinomycetes</taxon>
        <taxon>Micrococcales</taxon>
        <taxon>Microbacteriaceae</taxon>
        <taxon>Amnibacterium</taxon>
    </lineage>
</organism>
<sequence>MGDAAIAAFGGLLLAIGAEGAAFAVFAFVVIRVIIGVAALLVALRVLDRRNPNDDAPSSVR</sequence>
<keyword evidence="1" id="KW-0472">Membrane</keyword>
<keyword evidence="1" id="KW-0812">Transmembrane</keyword>
<evidence type="ECO:0000256" key="1">
    <source>
        <dbReference type="SAM" id="Phobius"/>
    </source>
</evidence>
<evidence type="ECO:0000313" key="2">
    <source>
        <dbReference type="EMBL" id="TDS75686.1"/>
    </source>
</evidence>
<proteinExistence type="predicted"/>
<protein>
    <submittedName>
        <fullName evidence="2">Uncharacterized protein</fullName>
    </submittedName>
</protein>
<feature type="transmembrane region" description="Helical" evidence="1">
    <location>
        <begin position="30"/>
        <end position="47"/>
    </location>
</feature>
<keyword evidence="3" id="KW-1185">Reference proteome</keyword>